<keyword evidence="2" id="KW-1003">Cell membrane</keyword>
<accession>A0A6A8GI08</accession>
<evidence type="ECO:0000313" key="8">
    <source>
        <dbReference type="Proteomes" id="UP000439022"/>
    </source>
</evidence>
<evidence type="ECO:0000313" key="7">
    <source>
        <dbReference type="EMBL" id="MRX22823.1"/>
    </source>
</evidence>
<feature type="transmembrane region" description="Helical" evidence="6">
    <location>
        <begin position="12"/>
        <end position="33"/>
    </location>
</feature>
<keyword evidence="4 6" id="KW-1133">Transmembrane helix</keyword>
<dbReference type="GO" id="GO:0005886">
    <property type="term" value="C:plasma membrane"/>
    <property type="evidence" value="ECO:0007669"/>
    <property type="project" value="UniProtKB-SubCell"/>
</dbReference>
<reference evidence="7 8" key="1">
    <citation type="submission" date="2019-11" db="EMBL/GenBank/DDBJ databases">
        <title>Whole genome sequence of Haloferax sp. MBLA0076.</title>
        <authorList>
            <person name="Seo M.-J."/>
            <person name="Cho E.-S."/>
        </authorList>
    </citation>
    <scope>NUCLEOTIDE SEQUENCE [LARGE SCALE GENOMIC DNA]</scope>
    <source>
        <strain evidence="7 8">MBLA0076</strain>
    </source>
</reference>
<evidence type="ECO:0000256" key="4">
    <source>
        <dbReference type="ARBA" id="ARBA00022989"/>
    </source>
</evidence>
<feature type="transmembrane region" description="Helical" evidence="6">
    <location>
        <begin position="112"/>
        <end position="132"/>
    </location>
</feature>
<feature type="transmembrane region" description="Helical" evidence="6">
    <location>
        <begin position="153"/>
        <end position="186"/>
    </location>
</feature>
<sequence>MRIGQNSIIAFLSDFLSTILGFVSTILIARFLGADVLGIYGLFVSVVIFTASICSSGFNIAIKKRISEPGDSGKILTAGFVSELVLFLFFALLAWIFRSAIEQYLRGVSVEILIGIVAVSMLSGLVTSVLDGEGSVHISSLLRPVETVVRSSLQIVLILTGFGLTALIISYLIALSVSSLIGIYFISIRAQVPSRESFTSIFSFAKYSWISNLRNRAFSSMDILILGFFVSEGLIGIYKAAWNVSLILGLFSNAVSRAIFPQVSQIANADPRKAKQLVQNALPYAGFLIIPGLLGGAVIGKQVLALYSPEFTIGYNILLLLILAQLLYSFSTILETGINAFDKPEVSFRINGLFIVANFILNILLIPIFGWVGAALATFSSGAISLLGYWHVSREIMPVSFPKRDVFLQLISALLMAIVVFLFEQLVPQGEIYTVVIAGIGSVCYFGALMTLSPSFRVIVRSNLPI</sequence>
<gene>
    <name evidence="7" type="ORF">GJR96_12785</name>
</gene>
<feature type="transmembrane region" description="Helical" evidence="6">
    <location>
        <begin position="406"/>
        <end position="426"/>
    </location>
</feature>
<comment type="caution">
    <text evidence="7">The sequence shown here is derived from an EMBL/GenBank/DDBJ whole genome shotgun (WGS) entry which is preliminary data.</text>
</comment>
<dbReference type="PANTHER" id="PTHR30250:SF28">
    <property type="entry name" value="POLYSACCHARIDE BIOSYNTHESIS PROTEIN"/>
    <property type="match status" value="1"/>
</dbReference>
<dbReference type="Proteomes" id="UP000439022">
    <property type="component" value="Unassembled WGS sequence"/>
</dbReference>
<feature type="transmembrane region" description="Helical" evidence="6">
    <location>
        <begin position="74"/>
        <end position="97"/>
    </location>
</feature>
<feature type="transmembrane region" description="Helical" evidence="6">
    <location>
        <begin position="432"/>
        <end position="452"/>
    </location>
</feature>
<protein>
    <submittedName>
        <fullName evidence="7">Oligosaccharide flippase family protein</fullName>
    </submittedName>
</protein>
<feature type="transmembrane region" description="Helical" evidence="6">
    <location>
        <begin position="371"/>
        <end position="390"/>
    </location>
</feature>
<dbReference type="Pfam" id="PF13440">
    <property type="entry name" value="Polysacc_synt_3"/>
    <property type="match status" value="1"/>
</dbReference>
<feature type="transmembrane region" description="Helical" evidence="6">
    <location>
        <begin position="313"/>
        <end position="334"/>
    </location>
</feature>
<feature type="transmembrane region" description="Helical" evidence="6">
    <location>
        <begin position="240"/>
        <end position="260"/>
    </location>
</feature>
<evidence type="ECO:0000256" key="5">
    <source>
        <dbReference type="ARBA" id="ARBA00023136"/>
    </source>
</evidence>
<dbReference type="AlphaFoldDB" id="A0A6A8GI08"/>
<keyword evidence="3 6" id="KW-0812">Transmembrane</keyword>
<evidence type="ECO:0000256" key="3">
    <source>
        <dbReference type="ARBA" id="ARBA00022692"/>
    </source>
</evidence>
<name>A0A6A8GI08_9EURY</name>
<feature type="transmembrane region" description="Helical" evidence="6">
    <location>
        <begin position="281"/>
        <end position="307"/>
    </location>
</feature>
<comment type="subcellular location">
    <subcellularLocation>
        <location evidence="1">Cell membrane</location>
        <topology evidence="1">Multi-pass membrane protein</topology>
    </subcellularLocation>
</comment>
<proteinExistence type="predicted"/>
<dbReference type="RefSeq" id="WP_151163274.1">
    <property type="nucleotide sequence ID" value="NZ_WKJO01000001.1"/>
</dbReference>
<feature type="transmembrane region" description="Helical" evidence="6">
    <location>
        <begin position="39"/>
        <end position="62"/>
    </location>
</feature>
<dbReference type="PANTHER" id="PTHR30250">
    <property type="entry name" value="PST FAMILY PREDICTED COLANIC ACID TRANSPORTER"/>
    <property type="match status" value="1"/>
</dbReference>
<dbReference type="EMBL" id="WKJO01000001">
    <property type="protein sequence ID" value="MRX22823.1"/>
    <property type="molecule type" value="Genomic_DNA"/>
</dbReference>
<evidence type="ECO:0000256" key="1">
    <source>
        <dbReference type="ARBA" id="ARBA00004651"/>
    </source>
</evidence>
<dbReference type="InterPro" id="IPR050833">
    <property type="entry name" value="Poly_Biosynth_Transport"/>
</dbReference>
<evidence type="ECO:0000256" key="6">
    <source>
        <dbReference type="SAM" id="Phobius"/>
    </source>
</evidence>
<keyword evidence="8" id="KW-1185">Reference proteome</keyword>
<evidence type="ECO:0000256" key="2">
    <source>
        <dbReference type="ARBA" id="ARBA00022475"/>
    </source>
</evidence>
<keyword evidence="5 6" id="KW-0472">Membrane</keyword>
<organism evidence="7 8">
    <name type="scientific">Haloferax litoreum</name>
    <dbReference type="NCBI Taxonomy" id="2666140"/>
    <lineage>
        <taxon>Archaea</taxon>
        <taxon>Methanobacteriati</taxon>
        <taxon>Methanobacteriota</taxon>
        <taxon>Stenosarchaea group</taxon>
        <taxon>Halobacteria</taxon>
        <taxon>Halobacteriales</taxon>
        <taxon>Haloferacaceae</taxon>
        <taxon>Haloferax</taxon>
    </lineage>
</organism>
<feature type="transmembrane region" description="Helical" evidence="6">
    <location>
        <begin position="346"/>
        <end position="365"/>
    </location>
</feature>